<sequence>MYFSGFFVVFSWSITTILCDTIPDYVYYCTGNCNKPVTTQTHPGLILMGGGTDVDAAFIQQIEWSGCGDFLVLRSDNDDKYDRYVYNLDCANSAATIWVRNRDGANNPNVTDYINGAEAIFFAGSNNLKKFTKKKKKRPAAVKRGVPIGGTSAGCDIQSYFIYSATNGSVNSPEALADPYNKLMTFAGYFLIQGDDNILNNTIIDTHFVTRDRFGRLITFVARIRTDAGGRKLLKTSGTYQLCAYMYQLDLGKGLPIKGIGINEQTAFAIDLETGLAQVLGPVDTSEAYLLMPSHDPEVCEPLTPLTYKNVNVQKVKPGYVQRVACSYVCIRICFFFINRYSSLQLIYKLTLLSLPLFCNSDVFNFRTWTGGESSRNYDVSYINGVPQEDPYN</sequence>
<dbReference type="AlphaFoldDB" id="X6PFV2"/>
<evidence type="ECO:0000256" key="1">
    <source>
        <dbReference type="SAM" id="SignalP"/>
    </source>
</evidence>
<protein>
    <submittedName>
        <fullName evidence="2">Cyanophycinase-like protein</fullName>
    </submittedName>
</protein>
<dbReference type="InterPro" id="IPR029062">
    <property type="entry name" value="Class_I_gatase-like"/>
</dbReference>
<reference evidence="2 3" key="1">
    <citation type="journal article" date="2013" name="Curr. Biol.">
        <title>The Genome of the Foraminiferan Reticulomyxa filosa.</title>
        <authorList>
            <person name="Glockner G."/>
            <person name="Hulsmann N."/>
            <person name="Schleicher M."/>
            <person name="Noegel A.A."/>
            <person name="Eichinger L."/>
            <person name="Gallinger C."/>
            <person name="Pawlowski J."/>
            <person name="Sierra R."/>
            <person name="Euteneuer U."/>
            <person name="Pillet L."/>
            <person name="Moustafa A."/>
            <person name="Platzer M."/>
            <person name="Groth M."/>
            <person name="Szafranski K."/>
            <person name="Schliwa M."/>
        </authorList>
    </citation>
    <scope>NUCLEOTIDE SEQUENCE [LARGE SCALE GENOMIC DNA]</scope>
</reference>
<proteinExistence type="predicted"/>
<comment type="caution">
    <text evidence="2">The sequence shown here is derived from an EMBL/GenBank/DDBJ whole genome shotgun (WGS) entry which is preliminary data.</text>
</comment>
<dbReference type="OrthoDB" id="4666063at2759"/>
<feature type="signal peptide" evidence="1">
    <location>
        <begin position="1"/>
        <end position="19"/>
    </location>
</feature>
<dbReference type="EMBL" id="ASPP01000180">
    <property type="protein sequence ID" value="ETO36889.1"/>
    <property type="molecule type" value="Genomic_DNA"/>
</dbReference>
<feature type="chain" id="PRO_5004977473" evidence="1">
    <location>
        <begin position="20"/>
        <end position="393"/>
    </location>
</feature>
<evidence type="ECO:0000313" key="3">
    <source>
        <dbReference type="Proteomes" id="UP000023152"/>
    </source>
</evidence>
<name>X6PFV2_RETFI</name>
<gene>
    <name evidence="2" type="ORF">RFI_00173</name>
</gene>
<dbReference type="PANTHER" id="PTHR36175">
    <property type="entry name" value="CYANOPHYCINASE"/>
    <property type="match status" value="1"/>
</dbReference>
<dbReference type="Gene3D" id="3.40.50.880">
    <property type="match status" value="1"/>
</dbReference>
<dbReference type="Proteomes" id="UP000023152">
    <property type="component" value="Unassembled WGS sequence"/>
</dbReference>
<evidence type="ECO:0000313" key="2">
    <source>
        <dbReference type="EMBL" id="ETO36889.1"/>
    </source>
</evidence>
<accession>X6PFV2</accession>
<dbReference type="PANTHER" id="PTHR36175:SF1">
    <property type="entry name" value="CYANOPHYCINASE"/>
    <property type="match status" value="1"/>
</dbReference>
<keyword evidence="1" id="KW-0732">Signal</keyword>
<organism evidence="2 3">
    <name type="scientific">Reticulomyxa filosa</name>
    <dbReference type="NCBI Taxonomy" id="46433"/>
    <lineage>
        <taxon>Eukaryota</taxon>
        <taxon>Sar</taxon>
        <taxon>Rhizaria</taxon>
        <taxon>Retaria</taxon>
        <taxon>Foraminifera</taxon>
        <taxon>Monothalamids</taxon>
        <taxon>Reticulomyxidae</taxon>
        <taxon>Reticulomyxa</taxon>
    </lineage>
</organism>
<keyword evidence="3" id="KW-1185">Reference proteome</keyword>